<feature type="compositionally biased region" description="Low complexity" evidence="11">
    <location>
        <begin position="474"/>
        <end position="504"/>
    </location>
</feature>
<feature type="region of interest" description="Disordered" evidence="11">
    <location>
        <begin position="215"/>
        <end position="234"/>
    </location>
</feature>
<feature type="compositionally biased region" description="Polar residues" evidence="11">
    <location>
        <begin position="549"/>
        <end position="562"/>
    </location>
</feature>
<dbReference type="AlphaFoldDB" id="A0A078AAL6"/>
<feature type="binding site" evidence="10">
    <location>
        <position position="33"/>
    </location>
    <ligand>
        <name>ATP</name>
        <dbReference type="ChEBI" id="CHEBI:30616"/>
    </ligand>
</feature>
<dbReference type="PANTHER" id="PTHR44899:SF3">
    <property type="entry name" value="SERINE_THREONINE-PROTEIN KINASE NEK1"/>
    <property type="match status" value="1"/>
</dbReference>
<dbReference type="InterPro" id="IPR017441">
    <property type="entry name" value="Protein_kinase_ATP_BS"/>
</dbReference>
<feature type="compositionally biased region" description="Polar residues" evidence="11">
    <location>
        <begin position="727"/>
        <end position="750"/>
    </location>
</feature>
<gene>
    <name evidence="13" type="primary">Contig1798.g1944</name>
    <name evidence="13" type="ORF">STYLEM_8245</name>
</gene>
<name>A0A078AAL6_STYLE</name>
<feature type="region of interest" description="Disordered" evidence="11">
    <location>
        <begin position="298"/>
        <end position="358"/>
    </location>
</feature>
<proteinExistence type="inferred from homology"/>
<feature type="compositionally biased region" description="Polar residues" evidence="11">
    <location>
        <begin position="325"/>
        <end position="337"/>
    </location>
</feature>
<dbReference type="Gene3D" id="3.30.200.20">
    <property type="entry name" value="Phosphorylase Kinase, domain 1"/>
    <property type="match status" value="1"/>
</dbReference>
<evidence type="ECO:0000256" key="9">
    <source>
        <dbReference type="ARBA" id="ARBA00048679"/>
    </source>
</evidence>
<accession>A0A078AAL6</accession>
<feature type="compositionally biased region" description="Polar residues" evidence="11">
    <location>
        <begin position="886"/>
        <end position="906"/>
    </location>
</feature>
<feature type="compositionally biased region" description="Polar residues" evidence="11">
    <location>
        <begin position="505"/>
        <end position="519"/>
    </location>
</feature>
<dbReference type="InParanoid" id="A0A078AAL6"/>
<evidence type="ECO:0000256" key="10">
    <source>
        <dbReference type="PROSITE-ProRule" id="PRU10141"/>
    </source>
</evidence>
<organism evidence="13 14">
    <name type="scientific">Stylonychia lemnae</name>
    <name type="common">Ciliate</name>
    <dbReference type="NCBI Taxonomy" id="5949"/>
    <lineage>
        <taxon>Eukaryota</taxon>
        <taxon>Sar</taxon>
        <taxon>Alveolata</taxon>
        <taxon>Ciliophora</taxon>
        <taxon>Intramacronucleata</taxon>
        <taxon>Spirotrichea</taxon>
        <taxon>Stichotrichia</taxon>
        <taxon>Sporadotrichida</taxon>
        <taxon>Oxytrichidae</taxon>
        <taxon>Stylonychinae</taxon>
        <taxon>Stylonychia</taxon>
    </lineage>
</organism>
<dbReference type="GO" id="GO:0004674">
    <property type="term" value="F:protein serine/threonine kinase activity"/>
    <property type="evidence" value="ECO:0007669"/>
    <property type="project" value="UniProtKB-KW"/>
</dbReference>
<sequence length="1023" mass="117115">MEKYEKVKQIGRGTFGDVLLVKKKDDEQLYAMKRVPFELEQQEKKEINNEIAVLKTLNHPNVVKYYESFLNKNKLCIVMDFAENEKNKRGQNTIKALPETASKIFRVYLFRSLICMGQKYDYKSDTWMLGCILYELCTLRRPFEGDNLNQVINKIIYQPYIELNKDYEPIFHKLLDMLLQKNTILRASIDEVLSLPQIQHQVQKIHADNPNQYQEQVSKSLKQDKNQKPSGSPKECSFTFVGNLIDSVHVQNQVKTEQDCNNVDDVDLLFGYGNSKNLQRLMSPQKEASNQNRFERFNHQQNKSVIGRPSKQLTAGSDDNLYGHSGQNKLTESNKVNNKPEPKTPELNRNSGGQGAAGKIKQNSIYYLIQQAKKVSSPNQSNVVTTQEEDTQQSLSPLPFGQKNSSNLKVKENVDDADEELGDEEERKGRREIIPSVFSNSRNLHDKAMLSYNQLIKNSKVQLNGQIQYQQVQQQNLTMSHQSSSNSQLNNSNISSSQQKQPNNGKISQSREQFQQIFGSRSFHQSSNSQSQIKLRQQAQQQTNQTAQLISTESQKKSSNIQNDIKNKSQQSNNYENLSVSSLQDFKQRGLMKNLKSIAARQFPDNQYTEQHQSKMHQQQHNLQQQQNQNQGFQQDEIVLGMNGQDLESQVLRKPIQINTNLEPSNNKFMMAKKQQQLMLYKKRSYNDRSAKNSNSFCQTNSGNQTNLPTSTNSNNNQTANTTASPFNNTNCKKQAKTPQDQIVSDSSNSQKGKHFLFSENLLFNPELPISPNRPLLFSNFLKQKIGEDKFEQVLKILENSDNPIKLLEEDQGIILEIIGENNIDCLKVFKYIVSSCNSTPNNAGAMNSSQKQHLTPSTQYSNNLADSVINYNNSIEKNPMHNPSHHYTNSLGNESGYHFSQQVSKRNSDNLNNNLSSNNSSNNTQNANQYGQISAHQQQHTNQQQFQPKSVTQINQQLMQQHWRTKSMQNPSESMSFHIRMEGKQAQKNGQHSNYTGSNNNSANYKNGSNNYEQQNQYSYYQ</sequence>
<dbReference type="PANTHER" id="PTHR44899">
    <property type="entry name" value="CAMK FAMILY PROTEIN KINASE"/>
    <property type="match status" value="1"/>
</dbReference>
<dbReference type="OMA" id="NTHLINQ"/>
<evidence type="ECO:0000256" key="6">
    <source>
        <dbReference type="ARBA" id="ARBA00022777"/>
    </source>
</evidence>
<dbReference type="InterPro" id="IPR051131">
    <property type="entry name" value="NEK_Ser/Thr_kinase_NIMA"/>
</dbReference>
<comment type="catalytic activity">
    <reaction evidence="9">
        <text>L-seryl-[protein] + ATP = O-phospho-L-seryl-[protein] + ADP + H(+)</text>
        <dbReference type="Rhea" id="RHEA:17989"/>
        <dbReference type="Rhea" id="RHEA-COMP:9863"/>
        <dbReference type="Rhea" id="RHEA-COMP:11604"/>
        <dbReference type="ChEBI" id="CHEBI:15378"/>
        <dbReference type="ChEBI" id="CHEBI:29999"/>
        <dbReference type="ChEBI" id="CHEBI:30616"/>
        <dbReference type="ChEBI" id="CHEBI:83421"/>
        <dbReference type="ChEBI" id="CHEBI:456216"/>
        <dbReference type="EC" id="2.7.11.1"/>
    </reaction>
</comment>
<evidence type="ECO:0000256" key="3">
    <source>
        <dbReference type="ARBA" id="ARBA00022527"/>
    </source>
</evidence>
<evidence type="ECO:0000313" key="13">
    <source>
        <dbReference type="EMBL" id="CDW79259.1"/>
    </source>
</evidence>
<dbReference type="GO" id="GO:0005524">
    <property type="term" value="F:ATP binding"/>
    <property type="evidence" value="ECO:0007669"/>
    <property type="project" value="UniProtKB-UniRule"/>
</dbReference>
<evidence type="ECO:0000256" key="11">
    <source>
        <dbReference type="SAM" id="MobiDB-lite"/>
    </source>
</evidence>
<feature type="compositionally biased region" description="Acidic residues" evidence="11">
    <location>
        <begin position="415"/>
        <end position="424"/>
    </location>
</feature>
<dbReference type="InterPro" id="IPR011009">
    <property type="entry name" value="Kinase-like_dom_sf"/>
</dbReference>
<feature type="compositionally biased region" description="Low complexity" evidence="11">
    <location>
        <begin position="704"/>
        <end position="726"/>
    </location>
</feature>
<comment type="similarity">
    <text evidence="1">Belongs to the protein kinase superfamily. NEK Ser/Thr protein kinase family. NIMA subfamily.</text>
</comment>
<keyword evidence="6 13" id="KW-0418">Kinase</keyword>
<dbReference type="EMBL" id="CCKQ01007833">
    <property type="protein sequence ID" value="CDW79259.1"/>
    <property type="molecule type" value="Genomic_DNA"/>
</dbReference>
<evidence type="ECO:0000313" key="14">
    <source>
        <dbReference type="Proteomes" id="UP000039865"/>
    </source>
</evidence>
<feature type="compositionally biased region" description="Low complexity" evidence="11">
    <location>
        <begin position="998"/>
        <end position="1023"/>
    </location>
</feature>
<evidence type="ECO:0000256" key="1">
    <source>
        <dbReference type="ARBA" id="ARBA00010886"/>
    </source>
</evidence>
<keyword evidence="4" id="KW-0808">Transferase</keyword>
<feature type="compositionally biased region" description="Low complexity" evidence="11">
    <location>
        <begin position="619"/>
        <end position="630"/>
    </location>
</feature>
<comment type="catalytic activity">
    <reaction evidence="8">
        <text>L-threonyl-[protein] + ATP = O-phospho-L-threonyl-[protein] + ADP + H(+)</text>
        <dbReference type="Rhea" id="RHEA:46608"/>
        <dbReference type="Rhea" id="RHEA-COMP:11060"/>
        <dbReference type="Rhea" id="RHEA-COMP:11605"/>
        <dbReference type="ChEBI" id="CHEBI:15378"/>
        <dbReference type="ChEBI" id="CHEBI:30013"/>
        <dbReference type="ChEBI" id="CHEBI:30616"/>
        <dbReference type="ChEBI" id="CHEBI:61977"/>
        <dbReference type="ChEBI" id="CHEBI:456216"/>
        <dbReference type="EC" id="2.7.11.1"/>
    </reaction>
</comment>
<dbReference type="PROSITE" id="PS00107">
    <property type="entry name" value="PROTEIN_KINASE_ATP"/>
    <property type="match status" value="1"/>
</dbReference>
<feature type="region of interest" description="Disordered" evidence="11">
    <location>
        <begin position="875"/>
        <end position="1023"/>
    </location>
</feature>
<evidence type="ECO:0000256" key="8">
    <source>
        <dbReference type="ARBA" id="ARBA00047899"/>
    </source>
</evidence>
<dbReference type="Gene3D" id="1.10.510.10">
    <property type="entry name" value="Transferase(Phosphotransferase) domain 1"/>
    <property type="match status" value="1"/>
</dbReference>
<evidence type="ECO:0000256" key="4">
    <source>
        <dbReference type="ARBA" id="ARBA00022679"/>
    </source>
</evidence>
<evidence type="ECO:0000256" key="5">
    <source>
        <dbReference type="ARBA" id="ARBA00022741"/>
    </source>
</evidence>
<feature type="region of interest" description="Disordered" evidence="11">
    <location>
        <begin position="376"/>
        <end position="428"/>
    </location>
</feature>
<dbReference type="OrthoDB" id="1405469at2759"/>
<feature type="domain" description="Protein kinase" evidence="12">
    <location>
        <begin position="4"/>
        <end position="306"/>
    </location>
</feature>
<feature type="compositionally biased region" description="Low complexity" evidence="11">
    <location>
        <begin position="910"/>
        <end position="924"/>
    </location>
</feature>
<keyword evidence="5 10" id="KW-0547">Nucleotide-binding</keyword>
<feature type="region of interest" description="Disordered" evidence="11">
    <location>
        <begin position="606"/>
        <end position="630"/>
    </location>
</feature>
<feature type="compositionally biased region" description="Polar residues" evidence="11">
    <location>
        <begin position="949"/>
        <end position="976"/>
    </location>
</feature>
<evidence type="ECO:0000256" key="2">
    <source>
        <dbReference type="ARBA" id="ARBA00012513"/>
    </source>
</evidence>
<feature type="region of interest" description="Disordered" evidence="11">
    <location>
        <begin position="689"/>
        <end position="750"/>
    </location>
</feature>
<feature type="compositionally biased region" description="Low complexity" evidence="11">
    <location>
        <begin position="933"/>
        <end position="948"/>
    </location>
</feature>
<dbReference type="Proteomes" id="UP000039865">
    <property type="component" value="Unassembled WGS sequence"/>
</dbReference>
<feature type="compositionally biased region" description="Polar residues" evidence="11">
    <location>
        <begin position="376"/>
        <end position="408"/>
    </location>
</feature>
<keyword evidence="3" id="KW-0723">Serine/threonine-protein kinase</keyword>
<evidence type="ECO:0000259" key="12">
    <source>
        <dbReference type="PROSITE" id="PS50011"/>
    </source>
</evidence>
<evidence type="ECO:0000256" key="7">
    <source>
        <dbReference type="ARBA" id="ARBA00022840"/>
    </source>
</evidence>
<dbReference type="InterPro" id="IPR000719">
    <property type="entry name" value="Prot_kinase_dom"/>
</dbReference>
<reference evidence="13 14" key="1">
    <citation type="submission" date="2014-06" db="EMBL/GenBank/DDBJ databases">
        <authorList>
            <person name="Swart Estienne"/>
        </authorList>
    </citation>
    <scope>NUCLEOTIDE SEQUENCE [LARGE SCALE GENOMIC DNA]</scope>
    <source>
        <strain evidence="13 14">130c</strain>
    </source>
</reference>
<dbReference type="PROSITE" id="PS50011">
    <property type="entry name" value="PROTEIN_KINASE_DOM"/>
    <property type="match status" value="1"/>
</dbReference>
<keyword evidence="14" id="KW-1185">Reference proteome</keyword>
<feature type="region of interest" description="Disordered" evidence="11">
    <location>
        <begin position="474"/>
        <end position="562"/>
    </location>
</feature>
<feature type="compositionally biased region" description="Polar residues" evidence="11">
    <location>
        <begin position="692"/>
        <end position="703"/>
    </location>
</feature>
<keyword evidence="7 10" id="KW-0067">ATP-binding</keyword>
<dbReference type="SUPFAM" id="SSF56112">
    <property type="entry name" value="Protein kinase-like (PK-like)"/>
    <property type="match status" value="1"/>
</dbReference>
<feature type="compositionally biased region" description="Low complexity" evidence="11">
    <location>
        <begin position="520"/>
        <end position="548"/>
    </location>
</feature>
<feature type="compositionally biased region" description="Polar residues" evidence="11">
    <location>
        <begin position="987"/>
        <end position="997"/>
    </location>
</feature>
<dbReference type="FunFam" id="3.30.200.20:FF:000097">
    <property type="entry name" value="Probable serine/threonine-protein kinase nek1"/>
    <property type="match status" value="1"/>
</dbReference>
<protein>
    <recommendedName>
        <fullName evidence="2">non-specific serine/threonine protein kinase</fullName>
        <ecNumber evidence="2">2.7.11.1</ecNumber>
    </recommendedName>
</protein>
<dbReference type="EC" id="2.7.11.1" evidence="2"/>
<dbReference type="Pfam" id="PF00069">
    <property type="entry name" value="Pkinase"/>
    <property type="match status" value="2"/>
</dbReference>